<dbReference type="EMBL" id="CM047906">
    <property type="protein sequence ID" value="KAJ0085433.1"/>
    <property type="molecule type" value="Genomic_DNA"/>
</dbReference>
<reference evidence="2" key="1">
    <citation type="journal article" date="2023" name="G3 (Bethesda)">
        <title>Genome assembly and association tests identify interacting loci associated with vigor, precocity, and sex in interspecific pistachio rootstocks.</title>
        <authorList>
            <person name="Palmer W."/>
            <person name="Jacygrad E."/>
            <person name="Sagayaradj S."/>
            <person name="Cavanaugh K."/>
            <person name="Han R."/>
            <person name="Bertier L."/>
            <person name="Beede B."/>
            <person name="Kafkas S."/>
            <person name="Golino D."/>
            <person name="Preece J."/>
            <person name="Michelmore R."/>
        </authorList>
    </citation>
    <scope>NUCLEOTIDE SEQUENCE [LARGE SCALE GENOMIC DNA]</scope>
</reference>
<dbReference type="Proteomes" id="UP001164250">
    <property type="component" value="Chromosome 10"/>
</dbReference>
<keyword evidence="2" id="KW-1185">Reference proteome</keyword>
<name>A0ACC1AGF1_9ROSI</name>
<gene>
    <name evidence="1" type="ORF">Patl1_07375</name>
</gene>
<comment type="caution">
    <text evidence="1">The sequence shown here is derived from an EMBL/GenBank/DDBJ whole genome shotgun (WGS) entry which is preliminary data.</text>
</comment>
<evidence type="ECO:0000313" key="1">
    <source>
        <dbReference type="EMBL" id="KAJ0085433.1"/>
    </source>
</evidence>
<accession>A0ACC1AGF1</accession>
<protein>
    <submittedName>
        <fullName evidence="1">Uncharacterized protein</fullName>
    </submittedName>
</protein>
<organism evidence="1 2">
    <name type="scientific">Pistacia atlantica</name>
    <dbReference type="NCBI Taxonomy" id="434234"/>
    <lineage>
        <taxon>Eukaryota</taxon>
        <taxon>Viridiplantae</taxon>
        <taxon>Streptophyta</taxon>
        <taxon>Embryophyta</taxon>
        <taxon>Tracheophyta</taxon>
        <taxon>Spermatophyta</taxon>
        <taxon>Magnoliopsida</taxon>
        <taxon>eudicotyledons</taxon>
        <taxon>Gunneridae</taxon>
        <taxon>Pentapetalae</taxon>
        <taxon>rosids</taxon>
        <taxon>malvids</taxon>
        <taxon>Sapindales</taxon>
        <taxon>Anacardiaceae</taxon>
        <taxon>Pistacia</taxon>
    </lineage>
</organism>
<proteinExistence type="predicted"/>
<evidence type="ECO:0000313" key="2">
    <source>
        <dbReference type="Proteomes" id="UP001164250"/>
    </source>
</evidence>
<sequence>MISELLGTGGRGETDKDFAQTVSLIKEYKFSQVHISQFYPRPGTPAARMKKVPSNIVKNRSRELTSVFEAFTPYNGMESRVERIWITDIAADGIHLVGHTKGYIQVLVVAAESMLGASAIVKITSVGRWSVFGEVIETLSQIDEKAASNRRISSQVRCAPCSNQDDSCACSNDPHCGTCGPESCGGEIALEESRVSRIDKLLEDRSSRNLMGWLLRKRKNHVHKVENDIALGSMKKQECVGGSIGGWDVIDKALLGGMLFSFLTIVAVIIHLGYRTTPIQMKLLLYWVLQNFGIEIFY</sequence>